<comment type="caution">
    <text evidence="1">The sequence shown here is derived from an EMBL/GenBank/DDBJ whole genome shotgun (WGS) entry which is preliminary data.</text>
</comment>
<evidence type="ECO:0000313" key="2">
    <source>
        <dbReference type="Proteomes" id="UP001295444"/>
    </source>
</evidence>
<feature type="non-terminal residue" evidence="1">
    <location>
        <position position="56"/>
    </location>
</feature>
<protein>
    <submittedName>
        <fullName evidence="1">Uncharacterized protein</fullName>
    </submittedName>
</protein>
<proteinExistence type="predicted"/>
<accession>A0AAD1WVC3</accession>
<dbReference type="Proteomes" id="UP001295444">
    <property type="component" value="Unassembled WGS sequence"/>
</dbReference>
<gene>
    <name evidence="1" type="ORF">PECUL_23A034016</name>
</gene>
<dbReference type="AlphaFoldDB" id="A0AAD1WVC3"/>
<dbReference type="EMBL" id="CAKOES020002115">
    <property type="protein sequence ID" value="CAH2331005.1"/>
    <property type="molecule type" value="Genomic_DNA"/>
</dbReference>
<keyword evidence="2" id="KW-1185">Reference proteome</keyword>
<name>A0AAD1WVC3_PELCU</name>
<evidence type="ECO:0000313" key="1">
    <source>
        <dbReference type="EMBL" id="CAH2331005.1"/>
    </source>
</evidence>
<organism evidence="1 2">
    <name type="scientific">Pelobates cultripes</name>
    <name type="common">Western spadefoot toad</name>
    <dbReference type="NCBI Taxonomy" id="61616"/>
    <lineage>
        <taxon>Eukaryota</taxon>
        <taxon>Metazoa</taxon>
        <taxon>Chordata</taxon>
        <taxon>Craniata</taxon>
        <taxon>Vertebrata</taxon>
        <taxon>Euteleostomi</taxon>
        <taxon>Amphibia</taxon>
        <taxon>Batrachia</taxon>
        <taxon>Anura</taxon>
        <taxon>Pelobatoidea</taxon>
        <taxon>Pelobatidae</taxon>
        <taxon>Pelobates</taxon>
    </lineage>
</organism>
<sequence>MEETQFEREMRTRLAFWPAPVSPEIMTIISADAQEYVMAQMNQAFSPQAETAVVST</sequence>
<reference evidence="1" key="1">
    <citation type="submission" date="2022-03" db="EMBL/GenBank/DDBJ databases">
        <authorList>
            <person name="Alioto T."/>
            <person name="Alioto T."/>
            <person name="Gomez Garrido J."/>
        </authorList>
    </citation>
    <scope>NUCLEOTIDE SEQUENCE</scope>
</reference>